<dbReference type="Pfam" id="PF00589">
    <property type="entry name" value="Phage_integrase"/>
    <property type="match status" value="1"/>
</dbReference>
<accession>A0A1G1KW56</accession>
<dbReference type="CDD" id="cd00796">
    <property type="entry name" value="INT_Rci_Hp1_C"/>
    <property type="match status" value="1"/>
</dbReference>
<dbReference type="SUPFAM" id="SSF56349">
    <property type="entry name" value="DNA breaking-rejoining enzymes"/>
    <property type="match status" value="1"/>
</dbReference>
<dbReference type="PANTHER" id="PTHR30349">
    <property type="entry name" value="PHAGE INTEGRASE-RELATED"/>
    <property type="match status" value="1"/>
</dbReference>
<keyword evidence="2" id="KW-0238">DNA-binding</keyword>
<dbReference type="Gene3D" id="1.10.150.130">
    <property type="match status" value="1"/>
</dbReference>
<gene>
    <name evidence="5" type="ORF">A3G33_08205</name>
</gene>
<dbReference type="Gene3D" id="1.10.443.10">
    <property type="entry name" value="Intergrase catalytic core"/>
    <property type="match status" value="1"/>
</dbReference>
<evidence type="ECO:0000256" key="3">
    <source>
        <dbReference type="ARBA" id="ARBA00023172"/>
    </source>
</evidence>
<dbReference type="PROSITE" id="PS51898">
    <property type="entry name" value="TYR_RECOMBINASE"/>
    <property type="match status" value="1"/>
</dbReference>
<sequence length="379" mass="44074">MAIFAKRGEWFIDYYVAGRRMREKIGPSKKLAEDVLCKRKLEIAEGKFLDKKVASKITFKELANFYMEEYSKKYKASWESHDQCRLNVLSPVFGNRRVEAIMSSDVDRYLLGRLHKDKVSARTVNMELGVMKAMINWGIEKGLVKENPIQGVKRIKKNIDGTPADRERVRFLTKDEYARLLEHCGGNLRKIIILAVNTGLRKSEIRRLSLNDIDFSTATLTLLRQKNGEISRVPLNQTAIQILLETKRGSTTDEPFNYNFRKAFETVVGKAKIKDFRFHDLRHTFASWLVMEGVDIFTVKELMRHKSIELTMRYSHLSPAHKAREVCRLDKVVLPVVVVENEKKPAKNGHRMDTFWTPNRKFIEDVIFEDYVNSFYSSN</sequence>
<comment type="caution">
    <text evidence="5">The sequence shown here is derived from an EMBL/GenBank/DDBJ whole genome shotgun (WGS) entry which is preliminary data.</text>
</comment>
<evidence type="ECO:0000259" key="4">
    <source>
        <dbReference type="PROSITE" id="PS51898"/>
    </source>
</evidence>
<name>A0A1G1KW56_9BACT</name>
<dbReference type="GO" id="GO:0003677">
    <property type="term" value="F:DNA binding"/>
    <property type="evidence" value="ECO:0007669"/>
    <property type="project" value="UniProtKB-KW"/>
</dbReference>
<dbReference type="EMBL" id="MHFR01000043">
    <property type="protein sequence ID" value="OGW97147.1"/>
    <property type="molecule type" value="Genomic_DNA"/>
</dbReference>
<feature type="domain" description="Tyr recombinase" evidence="4">
    <location>
        <begin position="167"/>
        <end position="327"/>
    </location>
</feature>
<keyword evidence="3" id="KW-0233">DNA recombination</keyword>
<evidence type="ECO:0000313" key="5">
    <source>
        <dbReference type="EMBL" id="OGW97147.1"/>
    </source>
</evidence>
<organism evidence="5 6">
    <name type="scientific">Candidatus Danuiimicrobium aquiferis</name>
    <dbReference type="NCBI Taxonomy" id="1801832"/>
    <lineage>
        <taxon>Bacteria</taxon>
        <taxon>Pseudomonadati</taxon>
        <taxon>Candidatus Omnitrophota</taxon>
        <taxon>Candidatus Danuiimicrobium</taxon>
    </lineage>
</organism>
<proteinExistence type="inferred from homology"/>
<dbReference type="Proteomes" id="UP000178187">
    <property type="component" value="Unassembled WGS sequence"/>
</dbReference>
<dbReference type="AlphaFoldDB" id="A0A1G1KW56"/>
<dbReference type="InterPro" id="IPR011010">
    <property type="entry name" value="DNA_brk_join_enz"/>
</dbReference>
<dbReference type="InterPro" id="IPR013762">
    <property type="entry name" value="Integrase-like_cat_sf"/>
</dbReference>
<evidence type="ECO:0000256" key="1">
    <source>
        <dbReference type="ARBA" id="ARBA00008857"/>
    </source>
</evidence>
<reference evidence="5 6" key="1">
    <citation type="journal article" date="2016" name="Nat. Commun.">
        <title>Thousands of microbial genomes shed light on interconnected biogeochemical processes in an aquifer system.</title>
        <authorList>
            <person name="Anantharaman K."/>
            <person name="Brown C.T."/>
            <person name="Hug L.A."/>
            <person name="Sharon I."/>
            <person name="Castelle C.J."/>
            <person name="Probst A.J."/>
            <person name="Thomas B.C."/>
            <person name="Singh A."/>
            <person name="Wilkins M.J."/>
            <person name="Karaoz U."/>
            <person name="Brodie E.L."/>
            <person name="Williams K.H."/>
            <person name="Hubbard S.S."/>
            <person name="Banfield J.F."/>
        </authorList>
    </citation>
    <scope>NUCLEOTIDE SEQUENCE [LARGE SCALE GENOMIC DNA]</scope>
</reference>
<dbReference type="InterPro" id="IPR002104">
    <property type="entry name" value="Integrase_catalytic"/>
</dbReference>
<dbReference type="InterPro" id="IPR010998">
    <property type="entry name" value="Integrase_recombinase_N"/>
</dbReference>
<dbReference type="GO" id="GO:0015074">
    <property type="term" value="P:DNA integration"/>
    <property type="evidence" value="ECO:0007669"/>
    <property type="project" value="InterPro"/>
</dbReference>
<dbReference type="InterPro" id="IPR050090">
    <property type="entry name" value="Tyrosine_recombinase_XerCD"/>
</dbReference>
<comment type="similarity">
    <text evidence="1">Belongs to the 'phage' integrase family.</text>
</comment>
<dbReference type="GO" id="GO:0006310">
    <property type="term" value="P:DNA recombination"/>
    <property type="evidence" value="ECO:0007669"/>
    <property type="project" value="UniProtKB-KW"/>
</dbReference>
<protein>
    <recommendedName>
        <fullName evidence="4">Tyr recombinase domain-containing protein</fullName>
    </recommendedName>
</protein>
<evidence type="ECO:0000313" key="6">
    <source>
        <dbReference type="Proteomes" id="UP000178187"/>
    </source>
</evidence>
<evidence type="ECO:0000256" key="2">
    <source>
        <dbReference type="ARBA" id="ARBA00023125"/>
    </source>
</evidence>
<dbReference type="PANTHER" id="PTHR30349:SF64">
    <property type="entry name" value="PROPHAGE INTEGRASE INTD-RELATED"/>
    <property type="match status" value="1"/>
</dbReference>